<comment type="caution">
    <text evidence="13">The sequence shown here is derived from an EMBL/GenBank/DDBJ whole genome shotgun (WGS) entry which is preliminary data.</text>
</comment>
<dbReference type="SUPFAM" id="SSF55874">
    <property type="entry name" value="ATPase domain of HSP90 chaperone/DNA topoisomerase II/histidine kinase"/>
    <property type="match status" value="1"/>
</dbReference>
<keyword evidence="9" id="KW-1133">Transmembrane helix</keyword>
<accession>A0AA90NSF5</accession>
<comment type="catalytic activity">
    <reaction evidence="1">
        <text>ATP + protein L-histidine = ADP + protein N-phospho-L-histidine.</text>
        <dbReference type="EC" id="2.7.13.3"/>
    </reaction>
</comment>
<feature type="domain" description="Signal transduction histidine kinase subgroup 3 dimerisation and phosphoacceptor" evidence="12">
    <location>
        <begin position="199"/>
        <end position="263"/>
    </location>
</feature>
<keyword evidence="4" id="KW-0808">Transferase</keyword>
<evidence type="ECO:0000256" key="4">
    <source>
        <dbReference type="ARBA" id="ARBA00022679"/>
    </source>
</evidence>
<dbReference type="SUPFAM" id="SSF103473">
    <property type="entry name" value="MFS general substrate transporter"/>
    <property type="match status" value="1"/>
</dbReference>
<organism evidence="13 14">
    <name type="scientific">Tsukamurella strandjordii</name>
    <dbReference type="NCBI Taxonomy" id="147577"/>
    <lineage>
        <taxon>Bacteria</taxon>
        <taxon>Bacillati</taxon>
        <taxon>Actinomycetota</taxon>
        <taxon>Actinomycetes</taxon>
        <taxon>Mycobacteriales</taxon>
        <taxon>Tsukamurellaceae</taxon>
        <taxon>Tsukamurella</taxon>
    </lineage>
</organism>
<dbReference type="Pfam" id="PF07730">
    <property type="entry name" value="HisKA_3"/>
    <property type="match status" value="1"/>
</dbReference>
<evidence type="ECO:0000259" key="11">
    <source>
        <dbReference type="Pfam" id="PF02518"/>
    </source>
</evidence>
<keyword evidence="14" id="KW-1185">Reference proteome</keyword>
<feature type="chain" id="PRO_5041725397" description="histidine kinase" evidence="10">
    <location>
        <begin position="22"/>
        <end position="412"/>
    </location>
</feature>
<feature type="transmembrane region" description="Helical" evidence="9">
    <location>
        <begin position="50"/>
        <end position="70"/>
    </location>
</feature>
<dbReference type="GO" id="GO:0000155">
    <property type="term" value="F:phosphorelay sensor kinase activity"/>
    <property type="evidence" value="ECO:0007669"/>
    <property type="project" value="InterPro"/>
</dbReference>
<gene>
    <name evidence="13" type="ORF">Q7X28_18850</name>
</gene>
<dbReference type="GO" id="GO:0046983">
    <property type="term" value="F:protein dimerization activity"/>
    <property type="evidence" value="ECO:0007669"/>
    <property type="project" value="InterPro"/>
</dbReference>
<dbReference type="Pfam" id="PF02518">
    <property type="entry name" value="HATPase_c"/>
    <property type="match status" value="1"/>
</dbReference>
<dbReference type="InterPro" id="IPR036890">
    <property type="entry name" value="HATPase_C_sf"/>
</dbReference>
<name>A0AA90NSF5_9ACTN</name>
<keyword evidence="9" id="KW-0472">Membrane</keyword>
<feature type="domain" description="Histidine kinase/HSP90-like ATPase" evidence="11">
    <location>
        <begin position="311"/>
        <end position="380"/>
    </location>
</feature>
<reference evidence="13" key="1">
    <citation type="submission" date="2023-08" db="EMBL/GenBank/DDBJ databases">
        <title>The draft genome of Tsukamurella strandjordii strain 050030.</title>
        <authorList>
            <person name="Zhao F."/>
            <person name="Feng Y."/>
            <person name="Zong Z."/>
        </authorList>
    </citation>
    <scope>NUCLEOTIDE SEQUENCE</scope>
    <source>
        <strain evidence="13">050030</strain>
    </source>
</reference>
<keyword evidence="7" id="KW-0067">ATP-binding</keyword>
<evidence type="ECO:0000256" key="5">
    <source>
        <dbReference type="ARBA" id="ARBA00022741"/>
    </source>
</evidence>
<protein>
    <recommendedName>
        <fullName evidence="2">histidine kinase</fullName>
        <ecNumber evidence="2">2.7.13.3</ecNumber>
    </recommendedName>
</protein>
<dbReference type="RefSeq" id="WP_305112469.1">
    <property type="nucleotide sequence ID" value="NZ_JAUTIX010000008.1"/>
</dbReference>
<keyword evidence="6 13" id="KW-0418">Kinase</keyword>
<feature type="transmembrane region" description="Helical" evidence="9">
    <location>
        <begin position="20"/>
        <end position="38"/>
    </location>
</feature>
<proteinExistence type="predicted"/>
<dbReference type="InterPro" id="IPR050482">
    <property type="entry name" value="Sensor_HK_TwoCompSys"/>
</dbReference>
<feature type="signal peptide" evidence="10">
    <location>
        <begin position="1"/>
        <end position="21"/>
    </location>
</feature>
<dbReference type="Gene3D" id="1.20.5.1930">
    <property type="match status" value="1"/>
</dbReference>
<dbReference type="EC" id="2.7.13.3" evidence="2"/>
<feature type="transmembrane region" description="Helical" evidence="9">
    <location>
        <begin position="82"/>
        <end position="106"/>
    </location>
</feature>
<dbReference type="Gene3D" id="3.30.565.10">
    <property type="entry name" value="Histidine kinase-like ATPase, C-terminal domain"/>
    <property type="match status" value="1"/>
</dbReference>
<evidence type="ECO:0000256" key="3">
    <source>
        <dbReference type="ARBA" id="ARBA00022553"/>
    </source>
</evidence>
<dbReference type="EMBL" id="JAUTIX010000008">
    <property type="protein sequence ID" value="MDP0399979.1"/>
    <property type="molecule type" value="Genomic_DNA"/>
</dbReference>
<dbReference type="GO" id="GO:0016020">
    <property type="term" value="C:membrane"/>
    <property type="evidence" value="ECO:0007669"/>
    <property type="project" value="InterPro"/>
</dbReference>
<dbReference type="PANTHER" id="PTHR24421">
    <property type="entry name" value="NITRATE/NITRITE SENSOR PROTEIN NARX-RELATED"/>
    <property type="match status" value="1"/>
</dbReference>
<evidence type="ECO:0000256" key="8">
    <source>
        <dbReference type="ARBA" id="ARBA00023012"/>
    </source>
</evidence>
<evidence type="ECO:0000256" key="2">
    <source>
        <dbReference type="ARBA" id="ARBA00012438"/>
    </source>
</evidence>
<evidence type="ECO:0000256" key="10">
    <source>
        <dbReference type="SAM" id="SignalP"/>
    </source>
</evidence>
<evidence type="ECO:0000313" key="14">
    <source>
        <dbReference type="Proteomes" id="UP001178281"/>
    </source>
</evidence>
<keyword evidence="3" id="KW-0597">Phosphoprotein</keyword>
<dbReference type="InterPro" id="IPR011712">
    <property type="entry name" value="Sig_transdc_His_kin_sub3_dim/P"/>
</dbReference>
<dbReference type="InterPro" id="IPR036259">
    <property type="entry name" value="MFS_trans_sf"/>
</dbReference>
<evidence type="ECO:0000256" key="7">
    <source>
        <dbReference type="ARBA" id="ARBA00022840"/>
    </source>
</evidence>
<feature type="transmembrane region" description="Helical" evidence="9">
    <location>
        <begin position="145"/>
        <end position="168"/>
    </location>
</feature>
<evidence type="ECO:0000313" key="13">
    <source>
        <dbReference type="EMBL" id="MDP0399979.1"/>
    </source>
</evidence>
<sequence length="412" mass="44106">MSVVRPRSALLRSDLSQSALAALLAAFGSVALAAVQQAMGVDMPFQRSPALVLGALAVLLAMVAVSTVRIRYPEESFLGSTLLMAVLAFGTDVAEFAATPIWWFAIVTLATRVRGRRLALLATVGIAATITVGALVPATDGSTGLTVSVVANALVMFGVFLMIGSVIARGRDRADSSVRALRTAQDEYEARLARSIEDERREMARELHDVAAFHLTGMLVQARAADAVYDRDRERARELLAEAIVQGQRSLDGLRQIVEVLRYAEDPLPQPTVCQIATLVDQAAPSFPSIDLDIDVDEADLAEVDSGTHLTAYRIVQESLANALRHAPGCAVGVRVWIDDQVQIRVRNSIPKRKGLERKGFGLAGMRERASLVGGTVSAGVDHRGDWLVRASLPRCGRPPVTIAADGTENVA</sequence>
<dbReference type="GO" id="GO:0005524">
    <property type="term" value="F:ATP binding"/>
    <property type="evidence" value="ECO:0007669"/>
    <property type="project" value="UniProtKB-KW"/>
</dbReference>
<feature type="transmembrane region" description="Helical" evidence="9">
    <location>
        <begin position="118"/>
        <end position="139"/>
    </location>
</feature>
<evidence type="ECO:0000256" key="9">
    <source>
        <dbReference type="SAM" id="Phobius"/>
    </source>
</evidence>
<dbReference type="CDD" id="cd16917">
    <property type="entry name" value="HATPase_UhpB-NarQ-NarX-like"/>
    <property type="match status" value="1"/>
</dbReference>
<dbReference type="InterPro" id="IPR003594">
    <property type="entry name" value="HATPase_dom"/>
</dbReference>
<evidence type="ECO:0000256" key="1">
    <source>
        <dbReference type="ARBA" id="ARBA00000085"/>
    </source>
</evidence>
<dbReference type="AlphaFoldDB" id="A0AA90NSF5"/>
<dbReference type="Proteomes" id="UP001178281">
    <property type="component" value="Unassembled WGS sequence"/>
</dbReference>
<evidence type="ECO:0000259" key="12">
    <source>
        <dbReference type="Pfam" id="PF07730"/>
    </source>
</evidence>
<evidence type="ECO:0000256" key="6">
    <source>
        <dbReference type="ARBA" id="ARBA00022777"/>
    </source>
</evidence>
<keyword evidence="5" id="KW-0547">Nucleotide-binding</keyword>
<keyword evidence="9" id="KW-0812">Transmembrane</keyword>
<keyword evidence="8" id="KW-0902">Two-component regulatory system</keyword>
<dbReference type="PANTHER" id="PTHR24421:SF10">
    <property type="entry name" value="NITRATE_NITRITE SENSOR PROTEIN NARQ"/>
    <property type="match status" value="1"/>
</dbReference>
<keyword evidence="10" id="KW-0732">Signal</keyword>